<dbReference type="Proteomes" id="UP000269721">
    <property type="component" value="Unassembled WGS sequence"/>
</dbReference>
<protein>
    <submittedName>
        <fullName evidence="1">Uncharacterized protein</fullName>
    </submittedName>
</protein>
<evidence type="ECO:0000313" key="2">
    <source>
        <dbReference type="Proteomes" id="UP000269721"/>
    </source>
</evidence>
<dbReference type="AlphaFoldDB" id="A0A4P9WKW5"/>
<sequence length="671" mass="71374">MVSYSVKIWEAGVKRIGAATCDPCGIALWGRPLDAWMEGVSDLVLDVQTCHTVDRLSPIQALKDPSFLYIPLCTRSSSTAHLDGDCIGESSSFTSFPTLKETLTPPLTATVLVCASASSHSPPLMPLRVVANRLLSSSTRRTVGLTQTTKSSATQIPLTILPSLPSLQLHPPVAPLAYMGCCLANPFFPTTHSASPSSASGTPSTLSASHAHWEIVVVNFNLCLSPSAYPAPVLLAISDSKDSKTPSKTATLKGLVDTDDNTVFIPPALAASSSLISTRTLPCHASSPVLPPAHFLGYPPQFNPGLIHLTLGTSLTPLLKVGQPPLSSSDLRCMRATTTGSWTPAPPTIPHQLGRIFLTLLAGGVATVSLTIHSDSSLAYFVSLTNVLHKEDLTANLMSLGCLTDLCFAFLGNHNHLLMSHPSSSPVLTTPCLNKHIRCLLRTISATALTWLRTPNTIPALLPLTLWHERLAHLHYEAVLTLPTYTTGMQLAARPSSLPPSGPCHACTISNHSCASALGSLPEYSERQFLTDLSGPFNTSGLSSALHWLDPAISLIIWETVQCFAVMMQDLSPQGISGLALSNSGALSSLAFPKAGELISVFWEIAWEALVGGRFWSSVMISTVGVLAIICDSHLTSADPWNPILAAGRQTHPWEAALSALPPASHWYCNT</sequence>
<evidence type="ECO:0000313" key="1">
    <source>
        <dbReference type="EMBL" id="RKO93651.1"/>
    </source>
</evidence>
<name>A0A4P9WKW5_9FUNG</name>
<organism evidence="1 2">
    <name type="scientific">Blyttiomyces helicus</name>
    <dbReference type="NCBI Taxonomy" id="388810"/>
    <lineage>
        <taxon>Eukaryota</taxon>
        <taxon>Fungi</taxon>
        <taxon>Fungi incertae sedis</taxon>
        <taxon>Chytridiomycota</taxon>
        <taxon>Chytridiomycota incertae sedis</taxon>
        <taxon>Chytridiomycetes</taxon>
        <taxon>Chytridiomycetes incertae sedis</taxon>
        <taxon>Blyttiomyces</taxon>
    </lineage>
</organism>
<gene>
    <name evidence="1" type="ORF">BDK51DRAFT_45318</name>
</gene>
<keyword evidence="2" id="KW-1185">Reference proteome</keyword>
<reference evidence="2" key="1">
    <citation type="journal article" date="2018" name="Nat. Microbiol.">
        <title>Leveraging single-cell genomics to expand the fungal tree of life.</title>
        <authorList>
            <person name="Ahrendt S.R."/>
            <person name="Quandt C.A."/>
            <person name="Ciobanu D."/>
            <person name="Clum A."/>
            <person name="Salamov A."/>
            <person name="Andreopoulos B."/>
            <person name="Cheng J.F."/>
            <person name="Woyke T."/>
            <person name="Pelin A."/>
            <person name="Henrissat B."/>
            <person name="Reynolds N.K."/>
            <person name="Benny G.L."/>
            <person name="Smith M.E."/>
            <person name="James T.Y."/>
            <person name="Grigoriev I.V."/>
        </authorList>
    </citation>
    <scope>NUCLEOTIDE SEQUENCE [LARGE SCALE GENOMIC DNA]</scope>
</reference>
<accession>A0A4P9WKW5</accession>
<proteinExistence type="predicted"/>
<dbReference type="EMBL" id="KZ994160">
    <property type="protein sequence ID" value="RKO93651.1"/>
    <property type="molecule type" value="Genomic_DNA"/>
</dbReference>